<dbReference type="Proteomes" id="UP001234297">
    <property type="component" value="Chromosome 2"/>
</dbReference>
<organism evidence="1 2">
    <name type="scientific">Persea americana</name>
    <name type="common">Avocado</name>
    <dbReference type="NCBI Taxonomy" id="3435"/>
    <lineage>
        <taxon>Eukaryota</taxon>
        <taxon>Viridiplantae</taxon>
        <taxon>Streptophyta</taxon>
        <taxon>Embryophyta</taxon>
        <taxon>Tracheophyta</taxon>
        <taxon>Spermatophyta</taxon>
        <taxon>Magnoliopsida</taxon>
        <taxon>Magnoliidae</taxon>
        <taxon>Laurales</taxon>
        <taxon>Lauraceae</taxon>
        <taxon>Persea</taxon>
    </lineage>
</organism>
<proteinExistence type="predicted"/>
<name>A0ACC2MEJ9_PERAE</name>
<sequence>MGLPVLFSQPLRISQKRDIVSDLCWATLIKGFLYWGDLEEELQRALGSGVLIVAKDLWTLVVIGEERLRTGLHSSRLRRSCRRQRSRSMTLLPLFIECHRAFRRSPLLAADHCRPALCRAITGLKEEGKR</sequence>
<evidence type="ECO:0000313" key="1">
    <source>
        <dbReference type="EMBL" id="KAJ8644202.1"/>
    </source>
</evidence>
<protein>
    <submittedName>
        <fullName evidence="1">Uncharacterized protein</fullName>
    </submittedName>
</protein>
<accession>A0ACC2MEJ9</accession>
<dbReference type="EMBL" id="CM056810">
    <property type="protein sequence ID" value="KAJ8644202.1"/>
    <property type="molecule type" value="Genomic_DNA"/>
</dbReference>
<gene>
    <name evidence="1" type="ORF">MRB53_005950</name>
</gene>
<keyword evidence="2" id="KW-1185">Reference proteome</keyword>
<comment type="caution">
    <text evidence="1">The sequence shown here is derived from an EMBL/GenBank/DDBJ whole genome shotgun (WGS) entry which is preliminary data.</text>
</comment>
<evidence type="ECO:0000313" key="2">
    <source>
        <dbReference type="Proteomes" id="UP001234297"/>
    </source>
</evidence>
<reference evidence="1 2" key="1">
    <citation type="journal article" date="2022" name="Hortic Res">
        <title>A haplotype resolved chromosomal level avocado genome allows analysis of novel avocado genes.</title>
        <authorList>
            <person name="Nath O."/>
            <person name="Fletcher S.J."/>
            <person name="Hayward A."/>
            <person name="Shaw L.M."/>
            <person name="Masouleh A.K."/>
            <person name="Furtado A."/>
            <person name="Henry R.J."/>
            <person name="Mitter N."/>
        </authorList>
    </citation>
    <scope>NUCLEOTIDE SEQUENCE [LARGE SCALE GENOMIC DNA]</scope>
    <source>
        <strain evidence="2">cv. Hass</strain>
    </source>
</reference>